<evidence type="ECO:0000259" key="3">
    <source>
        <dbReference type="Pfam" id="PF00561"/>
    </source>
</evidence>
<evidence type="ECO:0000313" key="4">
    <source>
        <dbReference type="EMBL" id="KAH0471082.1"/>
    </source>
</evidence>
<reference evidence="4 5" key="1">
    <citation type="journal article" date="2021" name="Hortic Res">
        <title>Chromosome-scale assembly of the Dendrobium chrysotoxum genome enhances the understanding of orchid evolution.</title>
        <authorList>
            <person name="Zhang Y."/>
            <person name="Zhang G.Q."/>
            <person name="Zhang D."/>
            <person name="Liu X.D."/>
            <person name="Xu X.Y."/>
            <person name="Sun W.H."/>
            <person name="Yu X."/>
            <person name="Zhu X."/>
            <person name="Wang Z.W."/>
            <person name="Zhao X."/>
            <person name="Zhong W.Y."/>
            <person name="Chen H."/>
            <person name="Yin W.L."/>
            <person name="Huang T."/>
            <person name="Niu S.C."/>
            <person name="Liu Z.J."/>
        </authorList>
    </citation>
    <scope>NUCLEOTIDE SEQUENCE [LARGE SCALE GENOMIC DNA]</scope>
    <source>
        <strain evidence="4">Lindl</strain>
    </source>
</reference>
<organism evidence="4 5">
    <name type="scientific">Dendrobium chrysotoxum</name>
    <name type="common">Orchid</name>
    <dbReference type="NCBI Taxonomy" id="161865"/>
    <lineage>
        <taxon>Eukaryota</taxon>
        <taxon>Viridiplantae</taxon>
        <taxon>Streptophyta</taxon>
        <taxon>Embryophyta</taxon>
        <taxon>Tracheophyta</taxon>
        <taxon>Spermatophyta</taxon>
        <taxon>Magnoliopsida</taxon>
        <taxon>Liliopsida</taxon>
        <taxon>Asparagales</taxon>
        <taxon>Orchidaceae</taxon>
        <taxon>Epidendroideae</taxon>
        <taxon>Malaxideae</taxon>
        <taxon>Dendrobiinae</taxon>
        <taxon>Dendrobium</taxon>
    </lineage>
</organism>
<sequence>MAATGASRKISAASARSHTRKKQKSSSFPVIRGIVSKLSVVLLVGVLAWLYNATRPPPPNICGTPNGPPVTSPRIKLDDGRHLSYIETGVSKEKARYKVIFIHGFDCCKHDVFPVSQEILDEFGIYLLSFDRAGYGESDPNPKMSVKSIAEDVEQLADKMALGSKFYLMGFSMGGAYIWSCLKYIPHRLAGAALVSPGSNYWWPSFPKNLSSDAYSSRLAQDQWAIRVAHYAPSLTYWWNTQKWFRPLSVIEGSTNILSDKDKELLPKILARKQYQAQVRQQGEFYSLHRDLIVSYCSWEFDPMDLKNPFPDSKGSVHLWHGAQDQAVNVSLSRYISQKLPWVQYHEVPDGGHFFPHADGMSDTIVKALVHIYLSLISTLEFRVCEQIFKSFDLMISFSLAVSHDLCNGLGLLSCHMIQNQDLVEFDMHILVFIWSTLQLCHPLQNLHKLHHPKMREIIL</sequence>
<feature type="region of interest" description="Disordered" evidence="1">
    <location>
        <begin position="1"/>
        <end position="21"/>
    </location>
</feature>
<proteinExistence type="predicted"/>
<dbReference type="InterPro" id="IPR000073">
    <property type="entry name" value="AB_hydrolase_1"/>
</dbReference>
<dbReference type="PANTHER" id="PTHR45763">
    <property type="entry name" value="HYDROLASE, ALPHA/BETA FOLD FAMILY PROTEIN, EXPRESSED-RELATED"/>
    <property type="match status" value="1"/>
</dbReference>
<feature type="domain" description="AB hydrolase-1" evidence="3">
    <location>
        <begin position="99"/>
        <end position="355"/>
    </location>
</feature>
<name>A0AAV7HRH1_DENCH</name>
<dbReference type="SUPFAM" id="SSF53474">
    <property type="entry name" value="alpha/beta-Hydrolases"/>
    <property type="match status" value="1"/>
</dbReference>
<feature type="transmembrane region" description="Helical" evidence="2">
    <location>
        <begin position="30"/>
        <end position="51"/>
    </location>
</feature>
<accession>A0AAV7HRH1</accession>
<dbReference type="Gene3D" id="3.40.50.1820">
    <property type="entry name" value="alpha/beta hydrolase"/>
    <property type="match status" value="1"/>
</dbReference>
<protein>
    <recommendedName>
        <fullName evidence="3">AB hydrolase-1 domain-containing protein</fullName>
    </recommendedName>
</protein>
<keyword evidence="5" id="KW-1185">Reference proteome</keyword>
<keyword evidence="2" id="KW-0812">Transmembrane</keyword>
<feature type="compositionally biased region" description="Low complexity" evidence="1">
    <location>
        <begin position="1"/>
        <end position="16"/>
    </location>
</feature>
<dbReference type="Proteomes" id="UP000775213">
    <property type="component" value="Unassembled WGS sequence"/>
</dbReference>
<dbReference type="PANTHER" id="PTHR45763:SF51">
    <property type="entry name" value="ALPHA_BETA-HYDROLASES SUPERFAMILY PROTEIN"/>
    <property type="match status" value="1"/>
</dbReference>
<keyword evidence="2" id="KW-0472">Membrane</keyword>
<dbReference type="FunFam" id="3.40.50.1820:FF:000270">
    <property type="entry name" value="Alpha/beta-Hydrolases superfamily protein"/>
    <property type="match status" value="1"/>
</dbReference>
<dbReference type="AlphaFoldDB" id="A0AAV7HRH1"/>
<evidence type="ECO:0000313" key="5">
    <source>
        <dbReference type="Proteomes" id="UP000775213"/>
    </source>
</evidence>
<gene>
    <name evidence="4" type="ORF">IEQ34_000805</name>
</gene>
<dbReference type="Pfam" id="PF00561">
    <property type="entry name" value="Abhydrolase_1"/>
    <property type="match status" value="1"/>
</dbReference>
<keyword evidence="2" id="KW-1133">Transmembrane helix</keyword>
<comment type="caution">
    <text evidence="4">The sequence shown here is derived from an EMBL/GenBank/DDBJ whole genome shotgun (WGS) entry which is preliminary data.</text>
</comment>
<dbReference type="EMBL" id="JAGFBR010000001">
    <property type="protein sequence ID" value="KAH0471082.1"/>
    <property type="molecule type" value="Genomic_DNA"/>
</dbReference>
<evidence type="ECO:0000256" key="2">
    <source>
        <dbReference type="SAM" id="Phobius"/>
    </source>
</evidence>
<dbReference type="InterPro" id="IPR029058">
    <property type="entry name" value="AB_hydrolase_fold"/>
</dbReference>
<evidence type="ECO:0000256" key="1">
    <source>
        <dbReference type="SAM" id="MobiDB-lite"/>
    </source>
</evidence>